<comment type="caution">
    <text evidence="4">The sequence shown here is derived from an EMBL/GenBank/DDBJ whole genome shotgun (WGS) entry which is preliminary data.</text>
</comment>
<evidence type="ECO:0000313" key="5">
    <source>
        <dbReference type="Proteomes" id="UP000646579"/>
    </source>
</evidence>
<dbReference type="InterPro" id="IPR000182">
    <property type="entry name" value="GNAT_dom"/>
</dbReference>
<dbReference type="Pfam" id="PF00583">
    <property type="entry name" value="Acetyltransf_1"/>
    <property type="match status" value="1"/>
</dbReference>
<feature type="domain" description="N-acetyltransferase" evidence="3">
    <location>
        <begin position="20"/>
        <end position="161"/>
    </location>
</feature>
<dbReference type="InterPro" id="IPR050832">
    <property type="entry name" value="Bact_Acetyltransf"/>
</dbReference>
<keyword evidence="5" id="KW-1185">Reference proteome</keyword>
<evidence type="ECO:0000313" key="4">
    <source>
        <dbReference type="EMBL" id="GHA11163.1"/>
    </source>
</evidence>
<dbReference type="CDD" id="cd04301">
    <property type="entry name" value="NAT_SF"/>
    <property type="match status" value="1"/>
</dbReference>
<dbReference type="InterPro" id="IPR016181">
    <property type="entry name" value="Acyl_CoA_acyltransferase"/>
</dbReference>
<evidence type="ECO:0000259" key="3">
    <source>
        <dbReference type="PROSITE" id="PS51186"/>
    </source>
</evidence>
<dbReference type="Gene3D" id="3.40.630.30">
    <property type="match status" value="1"/>
</dbReference>
<protein>
    <submittedName>
        <fullName evidence="4">N-acetyltransferase</fullName>
    </submittedName>
</protein>
<evidence type="ECO:0000256" key="2">
    <source>
        <dbReference type="ARBA" id="ARBA00023315"/>
    </source>
</evidence>
<dbReference type="AlphaFoldDB" id="A0A918RU33"/>
<dbReference type="SUPFAM" id="SSF55729">
    <property type="entry name" value="Acyl-CoA N-acyltransferases (Nat)"/>
    <property type="match status" value="1"/>
</dbReference>
<name>A0A918RU33_9HYPH</name>
<sequence length="164" mass="17827">MTDVSSAAGLVICDLKCVDEHFATVADRLWNAWWKGYGETLSDVEAALREVMEADAFPFTLVALQEGAFIGTVTGIQTDIHERPGLGPCLAALWVEPEARGHGVAAKLMSAVIARFEALGFDEVYLAAKPHLQGFYSAKGWGLIESDVGDEQLLIFRRDLKGES</sequence>
<gene>
    <name evidence="4" type="ORF">GCM10007989_01840</name>
</gene>
<reference evidence="4" key="1">
    <citation type="journal article" date="2014" name="Int. J. Syst. Evol. Microbiol.">
        <title>Complete genome sequence of Corynebacterium casei LMG S-19264T (=DSM 44701T), isolated from a smear-ripened cheese.</title>
        <authorList>
            <consortium name="US DOE Joint Genome Institute (JGI-PGF)"/>
            <person name="Walter F."/>
            <person name="Albersmeier A."/>
            <person name="Kalinowski J."/>
            <person name="Ruckert C."/>
        </authorList>
    </citation>
    <scope>NUCLEOTIDE SEQUENCE</scope>
    <source>
        <strain evidence="4">KCTC 32437</strain>
    </source>
</reference>
<dbReference type="PROSITE" id="PS51186">
    <property type="entry name" value="GNAT"/>
    <property type="match status" value="1"/>
</dbReference>
<accession>A0A918RU33</accession>
<keyword evidence="1" id="KW-0808">Transferase</keyword>
<reference evidence="4" key="2">
    <citation type="submission" date="2020-09" db="EMBL/GenBank/DDBJ databases">
        <authorList>
            <person name="Sun Q."/>
            <person name="Kim S."/>
        </authorList>
    </citation>
    <scope>NUCLEOTIDE SEQUENCE</scope>
    <source>
        <strain evidence="4">KCTC 32437</strain>
    </source>
</reference>
<dbReference type="GO" id="GO:0016747">
    <property type="term" value="F:acyltransferase activity, transferring groups other than amino-acyl groups"/>
    <property type="evidence" value="ECO:0007669"/>
    <property type="project" value="InterPro"/>
</dbReference>
<dbReference type="EMBL" id="BMZE01000001">
    <property type="protein sequence ID" value="GHA11163.1"/>
    <property type="molecule type" value="Genomic_DNA"/>
</dbReference>
<dbReference type="RefSeq" id="WP_189422540.1">
    <property type="nucleotide sequence ID" value="NZ_BMZE01000001.1"/>
</dbReference>
<dbReference type="Proteomes" id="UP000646579">
    <property type="component" value="Unassembled WGS sequence"/>
</dbReference>
<organism evidence="4 5">
    <name type="scientific">Devosia pacifica</name>
    <dbReference type="NCBI Taxonomy" id="1335967"/>
    <lineage>
        <taxon>Bacteria</taxon>
        <taxon>Pseudomonadati</taxon>
        <taxon>Pseudomonadota</taxon>
        <taxon>Alphaproteobacteria</taxon>
        <taxon>Hyphomicrobiales</taxon>
        <taxon>Devosiaceae</taxon>
        <taxon>Devosia</taxon>
    </lineage>
</organism>
<keyword evidence="2" id="KW-0012">Acyltransferase</keyword>
<evidence type="ECO:0000256" key="1">
    <source>
        <dbReference type="ARBA" id="ARBA00022679"/>
    </source>
</evidence>
<proteinExistence type="predicted"/>
<dbReference type="PANTHER" id="PTHR43877">
    <property type="entry name" value="AMINOALKYLPHOSPHONATE N-ACETYLTRANSFERASE-RELATED-RELATED"/>
    <property type="match status" value="1"/>
</dbReference>